<feature type="domain" description="F-box/LRR-repeat protein 15/At3g58940/PEG3-like LRR" evidence="2">
    <location>
        <begin position="97"/>
        <end position="216"/>
    </location>
</feature>
<dbReference type="InterPro" id="IPR001810">
    <property type="entry name" value="F-box_dom"/>
</dbReference>
<dbReference type="InterPro" id="IPR032675">
    <property type="entry name" value="LRR_dom_sf"/>
</dbReference>
<dbReference type="RefSeq" id="XP_010493361.1">
    <property type="nucleotide sequence ID" value="XM_010495059.2"/>
</dbReference>
<dbReference type="PANTHER" id="PTHR31900:SF33">
    <property type="entry name" value="PROTEIN WITH RNI-LIKE_FBD-LIKE DOMAIN"/>
    <property type="match status" value="1"/>
</dbReference>
<dbReference type="SUPFAM" id="SSF81383">
    <property type="entry name" value="F-box domain"/>
    <property type="match status" value="1"/>
</dbReference>
<gene>
    <name evidence="4" type="primary">LOC104770608</name>
</gene>
<reference evidence="4" key="2">
    <citation type="submission" date="2025-08" db="UniProtKB">
        <authorList>
            <consortium name="RefSeq"/>
        </authorList>
    </citation>
    <scope>IDENTIFICATION</scope>
    <source>
        <tissue evidence="4">Leaf</tissue>
    </source>
</reference>
<dbReference type="SUPFAM" id="SSF52047">
    <property type="entry name" value="RNI-like"/>
    <property type="match status" value="1"/>
</dbReference>
<dbReference type="CDD" id="cd22160">
    <property type="entry name" value="F-box_AtFBL13-like"/>
    <property type="match status" value="1"/>
</dbReference>
<dbReference type="InterPro" id="IPR055411">
    <property type="entry name" value="LRR_FXL15/At3g58940/PEG3-like"/>
</dbReference>
<dbReference type="Gene3D" id="3.80.10.10">
    <property type="entry name" value="Ribonuclease Inhibitor"/>
    <property type="match status" value="1"/>
</dbReference>
<evidence type="ECO:0000259" key="1">
    <source>
        <dbReference type="Pfam" id="PF00646"/>
    </source>
</evidence>
<dbReference type="InterPro" id="IPR050232">
    <property type="entry name" value="FBL13/AtMIF1-like"/>
</dbReference>
<dbReference type="InterPro" id="IPR036047">
    <property type="entry name" value="F-box-like_dom_sf"/>
</dbReference>
<reference evidence="3" key="1">
    <citation type="journal article" date="2014" name="Nat. Commun.">
        <title>The emerging biofuel crop Camelina sativa retains a highly undifferentiated hexaploid genome structure.</title>
        <authorList>
            <person name="Kagale S."/>
            <person name="Koh C."/>
            <person name="Nixon J."/>
            <person name="Bollina V."/>
            <person name="Clarke W.E."/>
            <person name="Tuteja R."/>
            <person name="Spillane C."/>
            <person name="Robinson S.J."/>
            <person name="Links M.G."/>
            <person name="Clarke C."/>
            <person name="Higgins E.E."/>
            <person name="Huebert T."/>
            <person name="Sharpe A.G."/>
            <person name="Parkin I.A."/>
        </authorList>
    </citation>
    <scope>NUCLEOTIDE SEQUENCE [LARGE SCALE GENOMIC DNA]</scope>
    <source>
        <strain evidence="3">cv. DH55</strain>
    </source>
</reference>
<evidence type="ECO:0000313" key="3">
    <source>
        <dbReference type="Proteomes" id="UP000694864"/>
    </source>
</evidence>
<dbReference type="GeneID" id="104770608"/>
<evidence type="ECO:0000259" key="2">
    <source>
        <dbReference type="Pfam" id="PF24758"/>
    </source>
</evidence>
<name>A0ABM0XZU5_CAMSA</name>
<dbReference type="PANTHER" id="PTHR31900">
    <property type="entry name" value="F-BOX/RNI SUPERFAMILY PROTEIN-RELATED"/>
    <property type="match status" value="1"/>
</dbReference>
<protein>
    <submittedName>
        <fullName evidence="4">FBD-associated F-box protein At5g44490-like</fullName>
    </submittedName>
</protein>
<dbReference type="Pfam" id="PF24758">
    <property type="entry name" value="LRR_At5g56370"/>
    <property type="match status" value="1"/>
</dbReference>
<sequence>MSEDMISKLPDSLISQILLYLPTTKEAVRTSVLSTRWKRLWLLIPKLDLDSSNFPDYNTFVGFMDKFLDFSREHKSCLHKLKLSIHKSESDQSCVTPWIDFVATTKLEHLDVEFGPVKLECLEVMPLSLFFVCDTLFYLRLHRVFLGKSESVSLPCLKKLRLEHNVYANEAVLESLISGCPVLEDLEIVQRVDANVEVVRVRSQTLTSLSIAHGVNDYEVEVLAEEIEYENLRVLIDAPRLMYLNLGDNIAEFAVLSSLDSLTKVDILGDFYMVKSADEVDFA</sequence>
<evidence type="ECO:0000313" key="4">
    <source>
        <dbReference type="RefSeq" id="XP_010493361.1"/>
    </source>
</evidence>
<keyword evidence="3" id="KW-1185">Reference proteome</keyword>
<dbReference type="Pfam" id="PF00646">
    <property type="entry name" value="F-box"/>
    <property type="match status" value="1"/>
</dbReference>
<proteinExistence type="predicted"/>
<dbReference type="Proteomes" id="UP000694864">
    <property type="component" value="Chromosome 20"/>
</dbReference>
<accession>A0ABM0XZU5</accession>
<feature type="domain" description="F-box" evidence="1">
    <location>
        <begin position="6"/>
        <end position="42"/>
    </location>
</feature>
<dbReference type="InterPro" id="IPR053781">
    <property type="entry name" value="F-box_AtFBL13-like"/>
</dbReference>
<organism evidence="3 4">
    <name type="scientific">Camelina sativa</name>
    <name type="common">False flax</name>
    <name type="synonym">Myagrum sativum</name>
    <dbReference type="NCBI Taxonomy" id="90675"/>
    <lineage>
        <taxon>Eukaryota</taxon>
        <taxon>Viridiplantae</taxon>
        <taxon>Streptophyta</taxon>
        <taxon>Embryophyta</taxon>
        <taxon>Tracheophyta</taxon>
        <taxon>Spermatophyta</taxon>
        <taxon>Magnoliopsida</taxon>
        <taxon>eudicotyledons</taxon>
        <taxon>Gunneridae</taxon>
        <taxon>Pentapetalae</taxon>
        <taxon>rosids</taxon>
        <taxon>malvids</taxon>
        <taxon>Brassicales</taxon>
        <taxon>Brassicaceae</taxon>
        <taxon>Camelineae</taxon>
        <taxon>Camelina</taxon>
    </lineage>
</organism>